<dbReference type="RefSeq" id="WP_260311129.1">
    <property type="nucleotide sequence ID" value="NZ_AP031374.1"/>
</dbReference>
<sequence length="42" mass="5376">MGYKSRLYHLGKWNFLRYRYNLIISKKLALKIARKRWKERYL</sequence>
<dbReference type="Proteomes" id="UP000582213">
    <property type="component" value="Unassembled WGS sequence"/>
</dbReference>
<protein>
    <recommendedName>
        <fullName evidence="3">Transposase</fullName>
    </recommendedName>
</protein>
<accession>A0A7J9RTA5</accession>
<proteinExistence type="predicted"/>
<dbReference type="GeneID" id="77385729"/>
<dbReference type="AlphaFoldDB" id="A0A7J9RTA5"/>
<organism evidence="1 2">
    <name type="scientific">Sulfurisphaera ohwakuensis</name>
    <dbReference type="NCBI Taxonomy" id="69656"/>
    <lineage>
        <taxon>Archaea</taxon>
        <taxon>Thermoproteota</taxon>
        <taxon>Thermoprotei</taxon>
        <taxon>Sulfolobales</taxon>
        <taxon>Sulfolobaceae</taxon>
        <taxon>Sulfurisphaera</taxon>
    </lineage>
</organism>
<evidence type="ECO:0000313" key="2">
    <source>
        <dbReference type="Proteomes" id="UP000582213"/>
    </source>
</evidence>
<gene>
    <name evidence="1" type="ORF">HNQ62_001527</name>
</gene>
<evidence type="ECO:0008006" key="3">
    <source>
        <dbReference type="Google" id="ProtNLM"/>
    </source>
</evidence>
<name>A0A7J9RTA5_SULOH</name>
<dbReference type="EMBL" id="JACHFY010000007">
    <property type="protein sequence ID" value="MBB5253756.1"/>
    <property type="molecule type" value="Genomic_DNA"/>
</dbReference>
<comment type="caution">
    <text evidence="1">The sequence shown here is derived from an EMBL/GenBank/DDBJ whole genome shotgun (WGS) entry which is preliminary data.</text>
</comment>
<evidence type="ECO:0000313" key="1">
    <source>
        <dbReference type="EMBL" id="MBB5253756.1"/>
    </source>
</evidence>
<reference evidence="1 2" key="1">
    <citation type="submission" date="2020-08" db="EMBL/GenBank/DDBJ databases">
        <title>Genomic Encyclopedia of Type Strains, Phase IV (KMG-IV): sequencing the most valuable type-strain genomes for metagenomic binning, comparative biology and taxonomic classification.</title>
        <authorList>
            <person name="Goeker M."/>
        </authorList>
    </citation>
    <scope>NUCLEOTIDE SEQUENCE [LARGE SCALE GENOMIC DNA]</scope>
    <source>
        <strain evidence="1 2">DSM 12421</strain>
    </source>
</reference>